<dbReference type="OrthoDB" id="930609at2"/>
<protein>
    <submittedName>
        <fullName evidence="2">Putative transposase</fullName>
    </submittedName>
</protein>
<dbReference type="Pfam" id="PF13683">
    <property type="entry name" value="rve_3"/>
    <property type="match status" value="1"/>
</dbReference>
<dbReference type="Proteomes" id="UP000199577">
    <property type="component" value="Unassembled WGS sequence"/>
</dbReference>
<accession>A0A1I1MX94</accession>
<dbReference type="PROSITE" id="PS50994">
    <property type="entry name" value="INTEGRASE"/>
    <property type="match status" value="1"/>
</dbReference>
<proteinExistence type="predicted"/>
<gene>
    <name evidence="2" type="ORF">SAMN05421747_1521</name>
</gene>
<dbReference type="RefSeq" id="WP_139215971.1">
    <property type="nucleotide sequence ID" value="NZ_FOLL01000052.1"/>
</dbReference>
<dbReference type="AlphaFoldDB" id="A0A1I1MX94"/>
<organism evidence="2 3">
    <name type="scientific">Parapedobacter composti</name>
    <dbReference type="NCBI Taxonomy" id="623281"/>
    <lineage>
        <taxon>Bacteria</taxon>
        <taxon>Pseudomonadati</taxon>
        <taxon>Bacteroidota</taxon>
        <taxon>Sphingobacteriia</taxon>
        <taxon>Sphingobacteriales</taxon>
        <taxon>Sphingobacteriaceae</taxon>
        <taxon>Parapedobacter</taxon>
    </lineage>
</organism>
<dbReference type="EMBL" id="FOLL01000052">
    <property type="protein sequence ID" value="SFC87183.1"/>
    <property type="molecule type" value="Genomic_DNA"/>
</dbReference>
<name>A0A1I1MX94_9SPHI</name>
<evidence type="ECO:0000313" key="3">
    <source>
        <dbReference type="Proteomes" id="UP000199577"/>
    </source>
</evidence>
<dbReference type="STRING" id="623281.SAMN05421747_1521"/>
<feature type="non-terminal residue" evidence="2">
    <location>
        <position position="1"/>
    </location>
</feature>
<dbReference type="GO" id="GO:0003676">
    <property type="term" value="F:nucleic acid binding"/>
    <property type="evidence" value="ECO:0007669"/>
    <property type="project" value="InterPro"/>
</dbReference>
<evidence type="ECO:0000259" key="1">
    <source>
        <dbReference type="PROSITE" id="PS50994"/>
    </source>
</evidence>
<dbReference type="Gene3D" id="3.30.420.10">
    <property type="entry name" value="Ribonuclease H-like superfamily/Ribonuclease H"/>
    <property type="match status" value="1"/>
</dbReference>
<dbReference type="SUPFAM" id="SSF53098">
    <property type="entry name" value="Ribonuclease H-like"/>
    <property type="match status" value="1"/>
</dbReference>
<dbReference type="GO" id="GO:0015074">
    <property type="term" value="P:DNA integration"/>
    <property type="evidence" value="ECO:0007669"/>
    <property type="project" value="InterPro"/>
</dbReference>
<sequence length="150" mass="17395">RRQVRLMFVGGIPEISHLVYEKSVQRLGGIIDNGPEFVAEAMRGWCEKNGIQWEFIQPGKPTQSSLIERFNRTFRQDVLDSYMFDSLPEIRKFAEAWAWMYNNERPHSSLGQLTPTEFLLKYGKLSEFPTFQQDSNSNSDWNSLVLNVAS</sequence>
<feature type="domain" description="Integrase catalytic" evidence="1">
    <location>
        <begin position="32"/>
        <end position="123"/>
    </location>
</feature>
<evidence type="ECO:0000313" key="2">
    <source>
        <dbReference type="EMBL" id="SFC87183.1"/>
    </source>
</evidence>
<dbReference type="InterPro" id="IPR012337">
    <property type="entry name" value="RNaseH-like_sf"/>
</dbReference>
<dbReference type="PANTHER" id="PTHR47515:SF2">
    <property type="entry name" value="INTEGRASE CORE DOMAIN PROTEIN"/>
    <property type="match status" value="1"/>
</dbReference>
<keyword evidence="3" id="KW-1185">Reference proteome</keyword>
<dbReference type="InterPro" id="IPR036397">
    <property type="entry name" value="RNaseH_sf"/>
</dbReference>
<dbReference type="InterPro" id="IPR001584">
    <property type="entry name" value="Integrase_cat-core"/>
</dbReference>
<reference evidence="2 3" key="1">
    <citation type="submission" date="2016-10" db="EMBL/GenBank/DDBJ databases">
        <authorList>
            <person name="de Groot N.N."/>
        </authorList>
    </citation>
    <scope>NUCLEOTIDE SEQUENCE [LARGE SCALE GENOMIC DNA]</scope>
    <source>
        <strain evidence="2 3">DSM 22900</strain>
    </source>
</reference>
<dbReference type="PANTHER" id="PTHR47515">
    <property type="entry name" value="LOW CALCIUM RESPONSE LOCUS PROTEIN T"/>
    <property type="match status" value="1"/>
</dbReference>